<proteinExistence type="predicted"/>
<feature type="transmembrane region" description="Helical" evidence="6">
    <location>
        <begin position="140"/>
        <end position="160"/>
    </location>
</feature>
<gene>
    <name evidence="7" type="ORF">KP79_PYT17864</name>
</gene>
<evidence type="ECO:0000256" key="3">
    <source>
        <dbReference type="ARBA" id="ARBA00022989"/>
    </source>
</evidence>
<organism evidence="7 8">
    <name type="scientific">Mizuhopecten yessoensis</name>
    <name type="common">Japanese scallop</name>
    <name type="synonym">Patinopecten yessoensis</name>
    <dbReference type="NCBI Taxonomy" id="6573"/>
    <lineage>
        <taxon>Eukaryota</taxon>
        <taxon>Metazoa</taxon>
        <taxon>Spiralia</taxon>
        <taxon>Lophotrochozoa</taxon>
        <taxon>Mollusca</taxon>
        <taxon>Bivalvia</taxon>
        <taxon>Autobranchia</taxon>
        <taxon>Pteriomorphia</taxon>
        <taxon>Pectinida</taxon>
        <taxon>Pectinoidea</taxon>
        <taxon>Pectinidae</taxon>
        <taxon>Mizuhopecten</taxon>
    </lineage>
</organism>
<feature type="compositionally biased region" description="Low complexity" evidence="5">
    <location>
        <begin position="206"/>
        <end position="218"/>
    </location>
</feature>
<sequence length="228" mass="25634">MQKHSVFVWAAIVLSVIALLLQFLAVCLPHWQWYDNMPSVPGGILHGLFSMCAMMGDGGTICRMHNTIPAWLNVVRTFEMFGLVLLFIVAVLLTLYLLLLQWKVVVHVIFIVTLFVIVFFLLIGVSVYGHNADADHLHVGYAFAVIAAIVTAVPAILLIVMCSCRREKTFWVDQEHAETYDRAYNATEMHSSTSRRSSKVEPVNDSQQQRAESRQSQADNGQAKELLE</sequence>
<feature type="transmembrane region" description="Helical" evidence="6">
    <location>
        <begin position="80"/>
        <end position="99"/>
    </location>
</feature>
<comment type="subcellular location">
    <subcellularLocation>
        <location evidence="1">Membrane</location>
        <topology evidence="1">Multi-pass membrane protein</topology>
    </subcellularLocation>
</comment>
<feature type="transmembrane region" description="Helical" evidence="6">
    <location>
        <begin position="7"/>
        <end position="31"/>
    </location>
</feature>
<evidence type="ECO:0000313" key="8">
    <source>
        <dbReference type="Proteomes" id="UP000242188"/>
    </source>
</evidence>
<dbReference type="PANTHER" id="PTHR10671">
    <property type="entry name" value="EPITHELIAL MEMBRANE PROTEIN-RELATED"/>
    <property type="match status" value="1"/>
</dbReference>
<evidence type="ECO:0000256" key="1">
    <source>
        <dbReference type="ARBA" id="ARBA00004141"/>
    </source>
</evidence>
<evidence type="ECO:0000256" key="4">
    <source>
        <dbReference type="ARBA" id="ARBA00023136"/>
    </source>
</evidence>
<dbReference type="AlphaFoldDB" id="A0A210Q2A1"/>
<reference evidence="7 8" key="1">
    <citation type="journal article" date="2017" name="Nat. Ecol. Evol.">
        <title>Scallop genome provides insights into evolution of bilaterian karyotype and development.</title>
        <authorList>
            <person name="Wang S."/>
            <person name="Zhang J."/>
            <person name="Jiao W."/>
            <person name="Li J."/>
            <person name="Xun X."/>
            <person name="Sun Y."/>
            <person name="Guo X."/>
            <person name="Huan P."/>
            <person name="Dong B."/>
            <person name="Zhang L."/>
            <person name="Hu X."/>
            <person name="Sun X."/>
            <person name="Wang J."/>
            <person name="Zhao C."/>
            <person name="Wang Y."/>
            <person name="Wang D."/>
            <person name="Huang X."/>
            <person name="Wang R."/>
            <person name="Lv J."/>
            <person name="Li Y."/>
            <person name="Zhang Z."/>
            <person name="Liu B."/>
            <person name="Lu W."/>
            <person name="Hui Y."/>
            <person name="Liang J."/>
            <person name="Zhou Z."/>
            <person name="Hou R."/>
            <person name="Li X."/>
            <person name="Liu Y."/>
            <person name="Li H."/>
            <person name="Ning X."/>
            <person name="Lin Y."/>
            <person name="Zhao L."/>
            <person name="Xing Q."/>
            <person name="Dou J."/>
            <person name="Li Y."/>
            <person name="Mao J."/>
            <person name="Guo H."/>
            <person name="Dou H."/>
            <person name="Li T."/>
            <person name="Mu C."/>
            <person name="Jiang W."/>
            <person name="Fu Q."/>
            <person name="Fu X."/>
            <person name="Miao Y."/>
            <person name="Liu J."/>
            <person name="Yu Q."/>
            <person name="Li R."/>
            <person name="Liao H."/>
            <person name="Li X."/>
            <person name="Kong Y."/>
            <person name="Jiang Z."/>
            <person name="Chourrout D."/>
            <person name="Li R."/>
            <person name="Bao Z."/>
        </authorList>
    </citation>
    <scope>NUCLEOTIDE SEQUENCE [LARGE SCALE GENOMIC DNA]</scope>
    <source>
        <strain evidence="7 8">PY_sf001</strain>
    </source>
</reference>
<dbReference type="Gene3D" id="1.20.140.150">
    <property type="match status" value="1"/>
</dbReference>
<dbReference type="OrthoDB" id="10558995at2759"/>
<evidence type="ECO:0000256" key="6">
    <source>
        <dbReference type="SAM" id="Phobius"/>
    </source>
</evidence>
<evidence type="ECO:0000256" key="5">
    <source>
        <dbReference type="SAM" id="MobiDB-lite"/>
    </source>
</evidence>
<dbReference type="GO" id="GO:0005886">
    <property type="term" value="C:plasma membrane"/>
    <property type="evidence" value="ECO:0007669"/>
    <property type="project" value="TreeGrafter"/>
</dbReference>
<dbReference type="InterPro" id="IPR050579">
    <property type="entry name" value="PMP-22/EMP/MP20-like"/>
</dbReference>
<feature type="region of interest" description="Disordered" evidence="5">
    <location>
        <begin position="188"/>
        <end position="228"/>
    </location>
</feature>
<dbReference type="EMBL" id="NEDP02005208">
    <property type="protein sequence ID" value="OWF42866.1"/>
    <property type="molecule type" value="Genomic_DNA"/>
</dbReference>
<dbReference type="Proteomes" id="UP000242188">
    <property type="component" value="Unassembled WGS sequence"/>
</dbReference>
<keyword evidence="4 6" id="KW-0472">Membrane</keyword>
<keyword evidence="3 6" id="KW-1133">Transmembrane helix</keyword>
<evidence type="ECO:0000256" key="2">
    <source>
        <dbReference type="ARBA" id="ARBA00022692"/>
    </source>
</evidence>
<evidence type="ECO:0000313" key="7">
    <source>
        <dbReference type="EMBL" id="OWF42866.1"/>
    </source>
</evidence>
<comment type="caution">
    <text evidence="7">The sequence shown here is derived from an EMBL/GenBank/DDBJ whole genome shotgun (WGS) entry which is preliminary data.</text>
</comment>
<keyword evidence="2 6" id="KW-0812">Transmembrane</keyword>
<feature type="transmembrane region" description="Helical" evidence="6">
    <location>
        <begin position="106"/>
        <end position="128"/>
    </location>
</feature>
<dbReference type="PANTHER" id="PTHR10671:SF108">
    <property type="entry name" value="CLAUDIN FAMILY PROTEIN-RELATED"/>
    <property type="match status" value="1"/>
</dbReference>
<protein>
    <submittedName>
        <fullName evidence="7">Uncharacterized protein</fullName>
    </submittedName>
</protein>
<accession>A0A210Q2A1</accession>
<name>A0A210Q2A1_MIZYE</name>
<keyword evidence="8" id="KW-1185">Reference proteome</keyword>